<evidence type="ECO:0000256" key="1">
    <source>
        <dbReference type="SAM" id="MobiDB-lite"/>
    </source>
</evidence>
<dbReference type="AlphaFoldDB" id="V8CIN6"/>
<feature type="compositionally biased region" description="Basic and acidic residues" evidence="1">
    <location>
        <begin position="314"/>
        <end position="323"/>
    </location>
</feature>
<accession>V8CIN6</accession>
<dbReference type="OrthoDB" id="5318637at2"/>
<dbReference type="Proteomes" id="UP000018688">
    <property type="component" value="Unassembled WGS sequence"/>
</dbReference>
<dbReference type="EMBL" id="AZJJ01000002">
    <property type="protein sequence ID" value="ETD26596.1"/>
    <property type="molecule type" value="Genomic_DNA"/>
</dbReference>
<feature type="region of interest" description="Disordered" evidence="1">
    <location>
        <begin position="314"/>
        <end position="345"/>
    </location>
</feature>
<feature type="compositionally biased region" description="Basic and acidic residues" evidence="1">
    <location>
        <begin position="332"/>
        <end position="345"/>
    </location>
</feature>
<reference evidence="2 3" key="1">
    <citation type="submission" date="2013-10" db="EMBL/GenBank/DDBJ databases">
        <title>The Genome Sequence of Helicobacter canis NCTC 12740.</title>
        <authorList>
            <consortium name="The Broad Institute Genomics Platform"/>
            <person name="Earl A."/>
            <person name="Fox J.G."/>
            <person name="Shen Z."/>
            <person name="Young S.K."/>
            <person name="Zeng Q."/>
            <person name="Gargeya S."/>
            <person name="Fitzgerald M."/>
            <person name="Abouelleil A."/>
            <person name="Alvarado L."/>
            <person name="Chapman S.B."/>
            <person name="Gainer-Dewar J."/>
            <person name="Goldberg J."/>
            <person name="Griggs A."/>
            <person name="Gujja S."/>
            <person name="Hansen M."/>
            <person name="Howarth C."/>
            <person name="Imamovic A."/>
            <person name="Ireland A."/>
            <person name="Larimer J."/>
            <person name="McCowan C."/>
            <person name="Murphy C."/>
            <person name="Pearson M."/>
            <person name="Poon T.W."/>
            <person name="Priest M."/>
            <person name="Roberts A."/>
            <person name="Saif S."/>
            <person name="Shea T."/>
            <person name="Sykes S."/>
            <person name="Wortman J."/>
            <person name="Nusbaum C."/>
            <person name="Birren B."/>
        </authorList>
    </citation>
    <scope>NUCLEOTIDE SEQUENCE [LARGE SCALE GENOMIC DNA]</scope>
    <source>
        <strain evidence="2 3">NCTC 12740</strain>
    </source>
</reference>
<dbReference type="STRING" id="1357399.HMPREF2087_00981"/>
<evidence type="ECO:0000313" key="3">
    <source>
        <dbReference type="Proteomes" id="UP000018688"/>
    </source>
</evidence>
<protein>
    <submittedName>
        <fullName evidence="2">Uncharacterized protein</fullName>
    </submittedName>
</protein>
<proteinExistence type="predicted"/>
<sequence length="345" mass="39386">MKEFDPHFDPYDEKAVFAELSTLINGMDCKLTSKQQMQEGVIYAKDKQIIQSSSVDKKISFADKILNGGILQKDGSYMSDDREFVYSLDTSGTGLLRITSVCKKISFSLVNFSQKNCDFGICLCEKPYKEMGFVYCNTFSLHPYIKAFKEIAPYIAKRIYKPNHFTKAIVTDYQSRYPNALGPFYEQKSFEKACESISFNPQYLYLLNASMIESMKYFTKDNALIKELYIFAANPTPPDKFREDLVLKMMKNLNHNITQERAELAVNQVVFHSFALGEDVEFLQSLSKDSGGKYYRVDSTLAFKKALLSHLDNGRMPEPKELGDDAMIVPSKPEKMHDDTPPKNA</sequence>
<dbReference type="HOGENOM" id="CLU_063643_0_0_7"/>
<comment type="caution">
    <text evidence="2">The sequence shown here is derived from an EMBL/GenBank/DDBJ whole genome shotgun (WGS) entry which is preliminary data.</text>
</comment>
<evidence type="ECO:0000313" key="2">
    <source>
        <dbReference type="EMBL" id="ETD26596.1"/>
    </source>
</evidence>
<name>V8CIN6_9HELI</name>
<organism evidence="2 3">
    <name type="scientific">Helicobacter canis NCTC 12740</name>
    <dbReference type="NCBI Taxonomy" id="1357399"/>
    <lineage>
        <taxon>Bacteria</taxon>
        <taxon>Pseudomonadati</taxon>
        <taxon>Campylobacterota</taxon>
        <taxon>Epsilonproteobacteria</taxon>
        <taxon>Campylobacterales</taxon>
        <taxon>Helicobacteraceae</taxon>
        <taxon>Helicobacter</taxon>
    </lineage>
</organism>
<dbReference type="PATRIC" id="fig|1357399.3.peg.1027"/>
<dbReference type="RefSeq" id="WP_023929925.1">
    <property type="nucleotide sequence ID" value="NZ_KI669458.1"/>
</dbReference>
<gene>
    <name evidence="2" type="ORF">HMPREF2087_00981</name>
</gene>
<keyword evidence="3" id="KW-1185">Reference proteome</keyword>